<proteinExistence type="predicted"/>
<accession>A0AAW0KY57</accession>
<keyword evidence="2" id="KW-1185">Reference proteome</keyword>
<reference evidence="1 2" key="1">
    <citation type="journal article" date="2018" name="Sci. Data">
        <title>The draft genome sequence of cork oak.</title>
        <authorList>
            <person name="Ramos A.M."/>
            <person name="Usie A."/>
            <person name="Barbosa P."/>
            <person name="Barros P.M."/>
            <person name="Capote T."/>
            <person name="Chaves I."/>
            <person name="Simoes F."/>
            <person name="Abreu I."/>
            <person name="Carrasquinho I."/>
            <person name="Faro C."/>
            <person name="Guimaraes J.B."/>
            <person name="Mendonca D."/>
            <person name="Nobrega F."/>
            <person name="Rodrigues L."/>
            <person name="Saibo N.J.M."/>
            <person name="Varela M.C."/>
            <person name="Egas C."/>
            <person name="Matos J."/>
            <person name="Miguel C.M."/>
            <person name="Oliveira M.M."/>
            <person name="Ricardo C.P."/>
            <person name="Goncalves S."/>
        </authorList>
    </citation>
    <scope>NUCLEOTIDE SEQUENCE [LARGE SCALE GENOMIC DNA]</scope>
    <source>
        <strain evidence="2">cv. HL8</strain>
    </source>
</reference>
<organism evidence="1 2">
    <name type="scientific">Quercus suber</name>
    <name type="common">Cork oak</name>
    <dbReference type="NCBI Taxonomy" id="58331"/>
    <lineage>
        <taxon>Eukaryota</taxon>
        <taxon>Viridiplantae</taxon>
        <taxon>Streptophyta</taxon>
        <taxon>Embryophyta</taxon>
        <taxon>Tracheophyta</taxon>
        <taxon>Spermatophyta</taxon>
        <taxon>Magnoliopsida</taxon>
        <taxon>eudicotyledons</taxon>
        <taxon>Gunneridae</taxon>
        <taxon>Pentapetalae</taxon>
        <taxon>rosids</taxon>
        <taxon>fabids</taxon>
        <taxon>Fagales</taxon>
        <taxon>Fagaceae</taxon>
        <taxon>Quercus</taxon>
    </lineage>
</organism>
<name>A0AAW0KY57_QUESU</name>
<dbReference type="Proteomes" id="UP000237347">
    <property type="component" value="Unassembled WGS sequence"/>
</dbReference>
<comment type="caution">
    <text evidence="1">The sequence shown here is derived from an EMBL/GenBank/DDBJ whole genome shotgun (WGS) entry which is preliminary data.</text>
</comment>
<sequence>MTLESRSITEIVVLEITYPGIILFSKLKNRTEGLLAISADGQPDLFTRKSIAFVILSSDISIQFGCLLKAKRATFSIGLLILKTTLIARTNTVFKGSNPISLTSCTALTNLVCSTNAVRGRLVT</sequence>
<gene>
    <name evidence="1" type="ORF">CFP56_011914</name>
</gene>
<evidence type="ECO:0000313" key="2">
    <source>
        <dbReference type="Proteomes" id="UP000237347"/>
    </source>
</evidence>
<dbReference type="AlphaFoldDB" id="A0AAW0KY57"/>
<dbReference type="EMBL" id="PKMF04000196">
    <property type="protein sequence ID" value="KAK7843792.1"/>
    <property type="molecule type" value="Genomic_DNA"/>
</dbReference>
<evidence type="ECO:0000313" key="1">
    <source>
        <dbReference type="EMBL" id="KAK7843792.1"/>
    </source>
</evidence>
<protein>
    <submittedName>
        <fullName evidence="1">Uncharacterized protein</fullName>
    </submittedName>
</protein>